<reference evidence="1" key="2">
    <citation type="submission" date="2020-09" db="EMBL/GenBank/DDBJ databases">
        <authorList>
            <person name="Sun Q."/>
            <person name="Ohkuma M."/>
        </authorList>
    </citation>
    <scope>NUCLEOTIDE SEQUENCE</scope>
    <source>
        <strain evidence="1">JCM 15325</strain>
    </source>
</reference>
<dbReference type="GO" id="GO:0016811">
    <property type="term" value="F:hydrolase activity, acting on carbon-nitrogen (but not peptide) bonds, in linear amides"/>
    <property type="evidence" value="ECO:0007669"/>
    <property type="project" value="InterPro"/>
</dbReference>
<dbReference type="PANTHER" id="PTHR31891">
    <property type="entry name" value="FORMAMIDASE C869.04-RELATED"/>
    <property type="match status" value="1"/>
</dbReference>
<dbReference type="Gene3D" id="2.40.10.120">
    <property type="match status" value="1"/>
</dbReference>
<dbReference type="EMBL" id="BMOK01000010">
    <property type="protein sequence ID" value="GGL59069.1"/>
    <property type="molecule type" value="Genomic_DNA"/>
</dbReference>
<dbReference type="Gene3D" id="3.10.28.20">
    <property type="entry name" value="Acetamidase/Formamidase-like domains"/>
    <property type="match status" value="1"/>
</dbReference>
<reference evidence="1" key="1">
    <citation type="journal article" date="2014" name="Int. J. Syst. Evol. Microbiol.">
        <title>Complete genome sequence of Corynebacterium casei LMG S-19264T (=DSM 44701T), isolated from a smear-ripened cheese.</title>
        <authorList>
            <consortium name="US DOE Joint Genome Institute (JGI-PGF)"/>
            <person name="Walter F."/>
            <person name="Albersmeier A."/>
            <person name="Kalinowski J."/>
            <person name="Ruckert C."/>
        </authorList>
    </citation>
    <scope>NUCLEOTIDE SEQUENCE</scope>
    <source>
        <strain evidence="1">JCM 15325</strain>
    </source>
</reference>
<evidence type="ECO:0000313" key="1">
    <source>
        <dbReference type="EMBL" id="GGL59069.1"/>
    </source>
</evidence>
<dbReference type="InterPro" id="IPR004304">
    <property type="entry name" value="FmdA_AmdA"/>
</dbReference>
<dbReference type="RefSeq" id="WP_188803633.1">
    <property type="nucleotide sequence ID" value="NZ_BMOK01000010.1"/>
</dbReference>
<protein>
    <submittedName>
        <fullName evidence="1">Acetamidase</fullName>
    </submittedName>
</protein>
<dbReference type="AlphaFoldDB" id="A0A917S581"/>
<comment type="caution">
    <text evidence="1">The sequence shown here is derived from an EMBL/GenBank/DDBJ whole genome shotgun (WGS) entry which is preliminary data.</text>
</comment>
<accession>A0A917S581</accession>
<keyword evidence="2" id="KW-1185">Reference proteome</keyword>
<dbReference type="SUPFAM" id="SSF141130">
    <property type="entry name" value="Acetamidase/Formamidase-like"/>
    <property type="match status" value="1"/>
</dbReference>
<organism evidence="1 2">
    <name type="scientific">Sporolactobacillus putidus</name>
    <dbReference type="NCBI Taxonomy" id="492735"/>
    <lineage>
        <taxon>Bacteria</taxon>
        <taxon>Bacillati</taxon>
        <taxon>Bacillota</taxon>
        <taxon>Bacilli</taxon>
        <taxon>Bacillales</taxon>
        <taxon>Sporolactobacillaceae</taxon>
        <taxon>Sporolactobacillus</taxon>
    </lineage>
</organism>
<proteinExistence type="predicted"/>
<name>A0A917S581_9BACL</name>
<dbReference type="Pfam" id="PF03069">
    <property type="entry name" value="FmdA_AmdA"/>
    <property type="match status" value="2"/>
</dbReference>
<sequence length="300" mass="32544">MATTIQRGKPIYAFSKDNAPVAFVSPGDEIVIETYDCFEDQIVSEETSYESIDWNRINPATGPIYVKGAEPGKTLAVHIEKISIKNSGVLSTGKDLGTMGHRLGGLQFKIAPIERGSILFNDRIKIPFNKMIGVIGVAPKEGAINCGTPGEHGGNMDTTLITEGTTLYFPIFHEGALFGLGDMHAAMGDGEIGVSGVEVGGSATVRFEVRDDLNIRYPMLSNKQGIAMIVSKSTLDEAAKTSVEEMIDFLMPYTDLSLGDLTMLMSAIGNAQISQIVDPKLTARFFVPRWFLNTYGMYTL</sequence>
<dbReference type="PANTHER" id="PTHR31891:SF1">
    <property type="entry name" value="FORMAMIDASE C869.04-RELATED"/>
    <property type="match status" value="1"/>
</dbReference>
<gene>
    <name evidence="1" type="ORF">GCM10007968_23800</name>
</gene>
<dbReference type="Gene3D" id="2.60.120.580">
    <property type="entry name" value="Acetamidase/Formamidase-like domains"/>
    <property type="match status" value="1"/>
</dbReference>
<dbReference type="Proteomes" id="UP000654670">
    <property type="component" value="Unassembled WGS sequence"/>
</dbReference>
<evidence type="ECO:0000313" key="2">
    <source>
        <dbReference type="Proteomes" id="UP000654670"/>
    </source>
</evidence>